<dbReference type="GO" id="GO:0070478">
    <property type="term" value="P:nuclear-transcribed mRNA catabolic process, 3'-5' exonucleolytic nonsense-mediated decay"/>
    <property type="evidence" value="ECO:0007669"/>
    <property type="project" value="TreeGrafter"/>
</dbReference>
<dbReference type="GO" id="GO:0016787">
    <property type="term" value="F:hydrolase activity"/>
    <property type="evidence" value="ECO:0007669"/>
    <property type="project" value="UniProtKB-KW"/>
</dbReference>
<dbReference type="GO" id="GO:0055087">
    <property type="term" value="C:Ski complex"/>
    <property type="evidence" value="ECO:0007669"/>
    <property type="project" value="TreeGrafter"/>
</dbReference>
<protein>
    <recommendedName>
        <fullName evidence="5">Helicase ATP-binding domain-containing protein</fullName>
    </recommendedName>
</protein>
<dbReference type="InterPro" id="IPR011545">
    <property type="entry name" value="DEAD/DEAH_box_helicase_dom"/>
</dbReference>
<dbReference type="GO" id="GO:0004386">
    <property type="term" value="F:helicase activity"/>
    <property type="evidence" value="ECO:0007669"/>
    <property type="project" value="UniProtKB-KW"/>
</dbReference>
<name>X0UZS7_9ZZZZ</name>
<comment type="caution">
    <text evidence="6">The sequence shown here is derived from an EMBL/GenBank/DDBJ whole genome shotgun (WGS) entry which is preliminary data.</text>
</comment>
<dbReference type="GO" id="GO:0005524">
    <property type="term" value="F:ATP binding"/>
    <property type="evidence" value="ECO:0007669"/>
    <property type="project" value="UniProtKB-KW"/>
</dbReference>
<dbReference type="InterPro" id="IPR027417">
    <property type="entry name" value="P-loop_NTPase"/>
</dbReference>
<evidence type="ECO:0000256" key="1">
    <source>
        <dbReference type="ARBA" id="ARBA00022741"/>
    </source>
</evidence>
<proteinExistence type="predicted"/>
<keyword evidence="1" id="KW-0547">Nucleotide-binding</keyword>
<feature type="domain" description="Helicase ATP-binding" evidence="5">
    <location>
        <begin position="1"/>
        <end position="94"/>
    </location>
</feature>
<dbReference type="PROSITE" id="PS51192">
    <property type="entry name" value="HELICASE_ATP_BIND_1"/>
    <property type="match status" value="1"/>
</dbReference>
<dbReference type="GO" id="GO:0003676">
    <property type="term" value="F:nucleic acid binding"/>
    <property type="evidence" value="ECO:0007669"/>
    <property type="project" value="InterPro"/>
</dbReference>
<dbReference type="InterPro" id="IPR014001">
    <property type="entry name" value="Helicase_ATP-bd"/>
</dbReference>
<dbReference type="SUPFAM" id="SSF52540">
    <property type="entry name" value="P-loop containing nucleoside triphosphate hydrolases"/>
    <property type="match status" value="1"/>
</dbReference>
<dbReference type="InterPro" id="IPR050699">
    <property type="entry name" value="RNA-DNA_Helicase"/>
</dbReference>
<gene>
    <name evidence="6" type="ORF">S01H1_29923</name>
</gene>
<feature type="non-terminal residue" evidence="6">
    <location>
        <position position="275"/>
    </location>
</feature>
<evidence type="ECO:0000313" key="6">
    <source>
        <dbReference type="EMBL" id="GAF93915.1"/>
    </source>
</evidence>
<dbReference type="PANTHER" id="PTHR12131">
    <property type="entry name" value="ATP-DEPENDENT RNA AND DNA HELICASE"/>
    <property type="match status" value="1"/>
</dbReference>
<keyword evidence="4" id="KW-0067">ATP-binding</keyword>
<keyword evidence="2" id="KW-0378">Hydrolase</keyword>
<dbReference type="AlphaFoldDB" id="X0UZS7"/>
<dbReference type="Gene3D" id="3.40.50.300">
    <property type="entry name" value="P-loop containing nucleotide triphosphate hydrolases"/>
    <property type="match status" value="2"/>
</dbReference>
<dbReference type="Pfam" id="PF00270">
    <property type="entry name" value="DEAD"/>
    <property type="match status" value="1"/>
</dbReference>
<evidence type="ECO:0000256" key="3">
    <source>
        <dbReference type="ARBA" id="ARBA00022806"/>
    </source>
</evidence>
<evidence type="ECO:0000259" key="5">
    <source>
        <dbReference type="PROSITE" id="PS51192"/>
    </source>
</evidence>
<evidence type="ECO:0000256" key="2">
    <source>
        <dbReference type="ARBA" id="ARBA00022801"/>
    </source>
</evidence>
<keyword evidence="3" id="KW-0347">Helicase</keyword>
<accession>X0UZS7</accession>
<evidence type="ECO:0000256" key="4">
    <source>
        <dbReference type="ARBA" id="ARBA00022840"/>
    </source>
</evidence>
<dbReference type="PANTHER" id="PTHR12131:SF1">
    <property type="entry name" value="ATP-DEPENDENT RNA HELICASE SUPV3L1, MITOCHONDRIAL-RELATED"/>
    <property type="match status" value="1"/>
</dbReference>
<sequence>MTTEILRNTLFNKKITEADKDKDIPLSFEIDIENELAAVVFDEVHYIGDAERGSVWEQAILLLPPQVQLIMLSATINKPEGFAAWIEDEKRKQSLEEDIPIKKMYLAPTYERVVPLTHYMWISNHKNAAKKAKAAGYDQKVTELSGKPIMIANSDGSFIEKNYYKVQDLVSYMRKNNVYVKRQFVLHSLVKHLKAQSMLPALCFVFSRKNVEMAAKEIQFSLFDEDSIVPSIIGKECQKILMSKLPNYKEYLNLPEYVELVALLEKGIAIHHAGI</sequence>
<reference evidence="6" key="1">
    <citation type="journal article" date="2014" name="Front. Microbiol.">
        <title>High frequency of phylogenetically diverse reductive dehalogenase-homologous genes in deep subseafloor sedimentary metagenomes.</title>
        <authorList>
            <person name="Kawai M."/>
            <person name="Futagami T."/>
            <person name="Toyoda A."/>
            <person name="Takaki Y."/>
            <person name="Nishi S."/>
            <person name="Hori S."/>
            <person name="Arai W."/>
            <person name="Tsubouchi T."/>
            <person name="Morono Y."/>
            <person name="Uchiyama I."/>
            <person name="Ito T."/>
            <person name="Fujiyama A."/>
            <person name="Inagaki F."/>
            <person name="Takami H."/>
        </authorList>
    </citation>
    <scope>NUCLEOTIDE SEQUENCE</scope>
    <source>
        <strain evidence="6">Expedition CK06-06</strain>
    </source>
</reference>
<organism evidence="6">
    <name type="scientific">marine sediment metagenome</name>
    <dbReference type="NCBI Taxonomy" id="412755"/>
    <lineage>
        <taxon>unclassified sequences</taxon>
        <taxon>metagenomes</taxon>
        <taxon>ecological metagenomes</taxon>
    </lineage>
</organism>
<dbReference type="EMBL" id="BARS01018389">
    <property type="protein sequence ID" value="GAF93915.1"/>
    <property type="molecule type" value="Genomic_DNA"/>
</dbReference>